<evidence type="ECO:0000313" key="3">
    <source>
        <dbReference type="Proteomes" id="UP000078396"/>
    </source>
</evidence>
<evidence type="ECO:0000313" key="2">
    <source>
        <dbReference type="EMBL" id="OAN33019.1"/>
    </source>
</evidence>
<dbReference type="InterPro" id="IPR029068">
    <property type="entry name" value="Glyas_Bleomycin-R_OHBP_Dase"/>
</dbReference>
<dbReference type="RefSeq" id="WP_064284131.1">
    <property type="nucleotide sequence ID" value="NZ_LWCS01000050.1"/>
</dbReference>
<dbReference type="Pfam" id="PF13669">
    <property type="entry name" value="Glyoxalase_4"/>
    <property type="match status" value="1"/>
</dbReference>
<protein>
    <submittedName>
        <fullName evidence="2">Methylmalonyl-CoA epimerase</fullName>
    </submittedName>
</protein>
<dbReference type="SUPFAM" id="SSF54593">
    <property type="entry name" value="Glyoxalase/Bleomycin resistance protein/Dihydroxybiphenyl dioxygenase"/>
    <property type="match status" value="1"/>
</dbReference>
<dbReference type="OrthoDB" id="9792173at2"/>
<dbReference type="AlphaFoldDB" id="A0A178LNQ1"/>
<accession>A0A178LNQ1</accession>
<proteinExistence type="predicted"/>
<gene>
    <name evidence="2" type="ORF">A4X20_28135</name>
</gene>
<evidence type="ECO:0000256" key="1">
    <source>
        <dbReference type="SAM" id="MobiDB-lite"/>
    </source>
</evidence>
<dbReference type="Gene3D" id="3.10.180.10">
    <property type="entry name" value="2,3-Dihydroxybiphenyl 1,2-Dioxygenase, domain 1"/>
    <property type="match status" value="1"/>
</dbReference>
<dbReference type="EMBL" id="LWCS01000050">
    <property type="protein sequence ID" value="OAN33019.1"/>
    <property type="molecule type" value="Genomic_DNA"/>
</dbReference>
<feature type="region of interest" description="Disordered" evidence="1">
    <location>
        <begin position="174"/>
        <end position="194"/>
    </location>
</feature>
<dbReference type="Proteomes" id="UP000078396">
    <property type="component" value="Unassembled WGS sequence"/>
</dbReference>
<sequence length="194" mass="21655">MSDNGALPTVVSATELSNSFLGKLIEICFVTTDHRRTMKGLVRLGIGPWRVYTFDSATVTERTYRGEAADFAIKVCFADVGDLAVEIMQPLYGPSIFQEFLDNHGEGIQHVAFDCGEAPWQDRIADFARRGFPLVQSGRFQDANAFAFFDTEKATGTTFETYSIPEGFVWPEPDEWYPAPPPAGQVPPVRQQRH</sequence>
<comment type="caution">
    <text evidence="2">The sequence shown here is derived from an EMBL/GenBank/DDBJ whole genome shotgun (WGS) entry which is preliminary data.</text>
</comment>
<name>A0A178LNQ1_MYCIR</name>
<reference evidence="2 3" key="1">
    <citation type="submission" date="2016-04" db="EMBL/GenBank/DDBJ databases">
        <title>Draft Genome Sequences of Staphylococcus capitis Strain H36, S. capitis Strain H65, S. cohnii Strain H62, S. hominis Strain H69, Mycobacterium iranicum Strain H39, Plantibacter sp. Strain H53, Pseudomonas oryzihabitans Strain H72, and Microbacterium sp. Strain H83, isolated from residential settings.</title>
        <authorList>
            <person name="Lymperopoulou D."/>
            <person name="Adams R.I."/>
            <person name="Lindow S."/>
            <person name="Coil D.A."/>
            <person name="Jospin G."/>
            <person name="Eisen J.A."/>
        </authorList>
    </citation>
    <scope>NUCLEOTIDE SEQUENCE [LARGE SCALE GENOMIC DNA]</scope>
    <source>
        <strain evidence="2 3">H39</strain>
    </source>
</reference>
<organism evidence="2 3">
    <name type="scientific">Mycolicibacterium iranicum</name>
    <name type="common">Mycobacterium iranicum</name>
    <dbReference type="NCBI Taxonomy" id="912594"/>
    <lineage>
        <taxon>Bacteria</taxon>
        <taxon>Bacillati</taxon>
        <taxon>Actinomycetota</taxon>
        <taxon>Actinomycetes</taxon>
        <taxon>Mycobacteriales</taxon>
        <taxon>Mycobacteriaceae</taxon>
        <taxon>Mycolicibacterium</taxon>
    </lineage>
</organism>